<accession>A0A1V9XZG9</accession>
<sequence length="103" mass="11430">MQDSVAAGPLDADSPAAVVRSRELLLSMLLLPIYLLRIVTEATGEPLRYEIALKVEENGFVPLLDIASLLRLAEVDRKSSRTRTLRMSLYRCVGCLEGRKLDS</sequence>
<keyword evidence="2" id="KW-1185">Reference proteome</keyword>
<dbReference type="AlphaFoldDB" id="A0A1V9XZG9"/>
<protein>
    <submittedName>
        <fullName evidence="1">Uncharacterized protein</fullName>
    </submittedName>
</protein>
<name>A0A1V9XZG9_9ACAR</name>
<reference evidence="1 2" key="1">
    <citation type="journal article" date="2017" name="Gigascience">
        <title>Draft genome of the honey bee ectoparasitic mite, Tropilaelaps mercedesae, is shaped by the parasitic life history.</title>
        <authorList>
            <person name="Dong X."/>
            <person name="Armstrong S.D."/>
            <person name="Xia D."/>
            <person name="Makepeace B.L."/>
            <person name="Darby A.C."/>
            <person name="Kadowaki T."/>
        </authorList>
    </citation>
    <scope>NUCLEOTIDE SEQUENCE [LARGE SCALE GENOMIC DNA]</scope>
    <source>
        <strain evidence="1">Wuxi-XJTLU</strain>
    </source>
</reference>
<organism evidence="1 2">
    <name type="scientific">Tropilaelaps mercedesae</name>
    <dbReference type="NCBI Taxonomy" id="418985"/>
    <lineage>
        <taxon>Eukaryota</taxon>
        <taxon>Metazoa</taxon>
        <taxon>Ecdysozoa</taxon>
        <taxon>Arthropoda</taxon>
        <taxon>Chelicerata</taxon>
        <taxon>Arachnida</taxon>
        <taxon>Acari</taxon>
        <taxon>Parasitiformes</taxon>
        <taxon>Mesostigmata</taxon>
        <taxon>Gamasina</taxon>
        <taxon>Dermanyssoidea</taxon>
        <taxon>Laelapidae</taxon>
        <taxon>Tropilaelaps</taxon>
    </lineage>
</organism>
<dbReference type="InParanoid" id="A0A1V9XZG9"/>
<dbReference type="EMBL" id="MNPL01001708">
    <property type="protein sequence ID" value="OQR78885.1"/>
    <property type="molecule type" value="Genomic_DNA"/>
</dbReference>
<evidence type="ECO:0000313" key="2">
    <source>
        <dbReference type="Proteomes" id="UP000192247"/>
    </source>
</evidence>
<dbReference type="Proteomes" id="UP000192247">
    <property type="component" value="Unassembled WGS sequence"/>
</dbReference>
<proteinExistence type="predicted"/>
<comment type="caution">
    <text evidence="1">The sequence shown here is derived from an EMBL/GenBank/DDBJ whole genome shotgun (WGS) entry which is preliminary data.</text>
</comment>
<evidence type="ECO:0000313" key="1">
    <source>
        <dbReference type="EMBL" id="OQR78885.1"/>
    </source>
</evidence>
<gene>
    <name evidence="1" type="ORF">BIW11_02649</name>
</gene>